<dbReference type="EMBL" id="JAEIOS010000015">
    <property type="protein sequence ID" value="MBI8990223.1"/>
    <property type="molecule type" value="Genomic_DNA"/>
</dbReference>
<name>A0A934I082_9CORY</name>
<dbReference type="PANTHER" id="PTHR30532">
    <property type="entry name" value="IRON III DICITRATE-BINDING PERIPLASMIC PROTEIN"/>
    <property type="match status" value="1"/>
</dbReference>
<dbReference type="Pfam" id="PF01497">
    <property type="entry name" value="Peripla_BP_2"/>
    <property type="match status" value="1"/>
</dbReference>
<dbReference type="PROSITE" id="PS50983">
    <property type="entry name" value="FE_B12_PBP"/>
    <property type="match status" value="1"/>
</dbReference>
<feature type="signal peptide" evidence="5">
    <location>
        <begin position="1"/>
        <end position="24"/>
    </location>
</feature>
<dbReference type="GO" id="GO:1901678">
    <property type="term" value="P:iron coordination entity transport"/>
    <property type="evidence" value="ECO:0007669"/>
    <property type="project" value="UniProtKB-ARBA"/>
</dbReference>
<dbReference type="Proteomes" id="UP000645966">
    <property type="component" value="Unassembled WGS sequence"/>
</dbReference>
<sequence>MIPPSRFRRAGILFVAASFSFSLAGCAAASDTPASVPGTAEASSAISSPQASDGRQISIVHALGTTKLDAPAKTVVALDGPWADAVLMLHGTLVGYTETYTHGTALGGYLGDLPERFGADATIVGTPREPDFDAIAALKPDLIVGSGETSGEHYQRLSEIAPTVLSEGAPTTWKSRYLVLGKALGSEGEASAMLARYEEEARRIGGEINAGASDPTISVLRFQNGPTRIYAAGSFPGTVLTDAGLARPKSQRGNQDFIKVTAEQVADVDADRIFITTSPLGGERSMESFRATESWPEIERRTVAADDAAWVTSESLPGAYSILEELARTFHVDGPTVPDGFAGYAGEAQDLR</sequence>
<comment type="subcellular location">
    <subcellularLocation>
        <location evidence="1">Cell envelope</location>
    </subcellularLocation>
</comment>
<dbReference type="PANTHER" id="PTHR30532:SF25">
    <property type="entry name" value="IRON(III) DICITRATE-BINDING PERIPLASMIC PROTEIN"/>
    <property type="match status" value="1"/>
</dbReference>
<dbReference type="RefSeq" id="WP_198739238.1">
    <property type="nucleotide sequence ID" value="NZ_JAEIOS010000015.1"/>
</dbReference>
<organism evidence="7 8">
    <name type="scientific">Corynebacterium meridianum</name>
    <dbReference type="NCBI Taxonomy" id="2765363"/>
    <lineage>
        <taxon>Bacteria</taxon>
        <taxon>Bacillati</taxon>
        <taxon>Actinomycetota</taxon>
        <taxon>Actinomycetes</taxon>
        <taxon>Mycobacteriales</taxon>
        <taxon>Corynebacteriaceae</taxon>
        <taxon>Corynebacterium</taxon>
    </lineage>
</organism>
<keyword evidence="3" id="KW-0813">Transport</keyword>
<comment type="caution">
    <text evidence="7">The sequence shown here is derived from an EMBL/GenBank/DDBJ whole genome shotgun (WGS) entry which is preliminary data.</text>
</comment>
<evidence type="ECO:0000256" key="4">
    <source>
        <dbReference type="ARBA" id="ARBA00022729"/>
    </source>
</evidence>
<proteinExistence type="inferred from homology"/>
<reference evidence="7" key="1">
    <citation type="submission" date="2020-12" db="EMBL/GenBank/DDBJ databases">
        <title>Genome public.</title>
        <authorList>
            <person name="Sun Q."/>
        </authorList>
    </citation>
    <scope>NUCLEOTIDE SEQUENCE</scope>
    <source>
        <strain evidence="7">CCM 8863</strain>
    </source>
</reference>
<dbReference type="SUPFAM" id="SSF53807">
    <property type="entry name" value="Helical backbone' metal receptor"/>
    <property type="match status" value="1"/>
</dbReference>
<dbReference type="InterPro" id="IPR051313">
    <property type="entry name" value="Bact_iron-sidero_bind"/>
</dbReference>
<keyword evidence="4 5" id="KW-0732">Signal</keyword>
<dbReference type="GO" id="GO:0030288">
    <property type="term" value="C:outer membrane-bounded periplasmic space"/>
    <property type="evidence" value="ECO:0007669"/>
    <property type="project" value="TreeGrafter"/>
</dbReference>
<evidence type="ECO:0000256" key="1">
    <source>
        <dbReference type="ARBA" id="ARBA00004196"/>
    </source>
</evidence>
<dbReference type="InterPro" id="IPR002491">
    <property type="entry name" value="ABC_transptr_periplasmic_BD"/>
</dbReference>
<evidence type="ECO:0000256" key="3">
    <source>
        <dbReference type="ARBA" id="ARBA00022448"/>
    </source>
</evidence>
<evidence type="ECO:0000259" key="6">
    <source>
        <dbReference type="PROSITE" id="PS50983"/>
    </source>
</evidence>
<evidence type="ECO:0000256" key="2">
    <source>
        <dbReference type="ARBA" id="ARBA00008814"/>
    </source>
</evidence>
<feature type="domain" description="Fe/B12 periplasmic-binding" evidence="6">
    <location>
        <begin position="74"/>
        <end position="334"/>
    </location>
</feature>
<dbReference type="AlphaFoldDB" id="A0A934I082"/>
<keyword evidence="8" id="KW-1185">Reference proteome</keyword>
<gene>
    <name evidence="7" type="ORF">JDV75_10720</name>
</gene>
<evidence type="ECO:0000313" key="7">
    <source>
        <dbReference type="EMBL" id="MBI8990223.1"/>
    </source>
</evidence>
<dbReference type="PROSITE" id="PS51257">
    <property type="entry name" value="PROKAR_LIPOPROTEIN"/>
    <property type="match status" value="1"/>
</dbReference>
<protein>
    <submittedName>
        <fullName evidence="7">ABC transporter substrate-binding protein</fullName>
    </submittedName>
</protein>
<accession>A0A934I082</accession>
<dbReference type="Gene3D" id="3.40.50.1980">
    <property type="entry name" value="Nitrogenase molybdenum iron protein domain"/>
    <property type="match status" value="2"/>
</dbReference>
<evidence type="ECO:0000256" key="5">
    <source>
        <dbReference type="SAM" id="SignalP"/>
    </source>
</evidence>
<comment type="similarity">
    <text evidence="2">Belongs to the bacterial solute-binding protein 8 family.</text>
</comment>
<feature type="chain" id="PRO_5038513493" evidence="5">
    <location>
        <begin position="25"/>
        <end position="352"/>
    </location>
</feature>
<evidence type="ECO:0000313" key="8">
    <source>
        <dbReference type="Proteomes" id="UP000645966"/>
    </source>
</evidence>